<dbReference type="AlphaFoldDB" id="A0A502GCG1"/>
<proteinExistence type="predicted"/>
<dbReference type="Proteomes" id="UP000317078">
    <property type="component" value="Unassembled WGS sequence"/>
</dbReference>
<gene>
    <name evidence="2" type="ORF">EAH89_07500</name>
</gene>
<evidence type="ECO:0000313" key="2">
    <source>
        <dbReference type="EMBL" id="TPG59178.1"/>
    </source>
</evidence>
<accession>A0A502GCG1</accession>
<feature type="compositionally biased region" description="Low complexity" evidence="1">
    <location>
        <begin position="271"/>
        <end position="287"/>
    </location>
</feature>
<dbReference type="OrthoDB" id="7248716at2"/>
<name>A0A502GCG1_9PROT</name>
<evidence type="ECO:0000313" key="3">
    <source>
        <dbReference type="Proteomes" id="UP000317078"/>
    </source>
</evidence>
<comment type="caution">
    <text evidence="2">The sequence shown here is derived from an EMBL/GenBank/DDBJ whole genome shotgun (WGS) entry which is preliminary data.</text>
</comment>
<keyword evidence="3" id="KW-1185">Reference proteome</keyword>
<protein>
    <submittedName>
        <fullName evidence="2">Uncharacterized protein</fullName>
    </submittedName>
</protein>
<dbReference type="EMBL" id="RCZP01000004">
    <property type="protein sequence ID" value="TPG59178.1"/>
    <property type="molecule type" value="Genomic_DNA"/>
</dbReference>
<feature type="region of interest" description="Disordered" evidence="1">
    <location>
        <begin position="257"/>
        <end position="287"/>
    </location>
</feature>
<sequence>MIGPDAAAPEFGASLLASLPGSVIEGLRLPGSLFGREALRDAVLPAELRAAIALVAEAAEARSVPLQFVARPEIYTHGRARAWLDDRIGGARDHVVITDGRTLRTLPGLRNHLFFYPRGVPAREAALRRLVGIVPELFGGLASQINGGLAFRCGGAWHRPPPTHLRLPTTPPLGRVERFPFNGGAAAPPEARLAEGPAEGPVRYVPLSGTALADAAFLRELAREMQGALFGGPGRLMLELPRLDGVPDTAGRLAAAARALSRAPVPPSRRAPPGRWSWSPPRRPGFG</sequence>
<dbReference type="RefSeq" id="WP_140882165.1">
    <property type="nucleotide sequence ID" value="NZ_RCZP01000004.1"/>
</dbReference>
<evidence type="ECO:0000256" key="1">
    <source>
        <dbReference type="SAM" id="MobiDB-lite"/>
    </source>
</evidence>
<reference evidence="2 3" key="1">
    <citation type="journal article" date="2019" name="Environ. Microbiol.">
        <title>Species interactions and distinct microbial communities in high Arctic permafrost affected cryosols are associated with the CH4 and CO2 gas fluxes.</title>
        <authorList>
            <person name="Altshuler I."/>
            <person name="Hamel J."/>
            <person name="Turney S."/>
            <person name="Magnuson E."/>
            <person name="Levesque R."/>
            <person name="Greer C."/>
            <person name="Whyte L.G."/>
        </authorList>
    </citation>
    <scope>NUCLEOTIDE SEQUENCE [LARGE SCALE GENOMIC DNA]</scope>
    <source>
        <strain evidence="2 3">S9.3B</strain>
    </source>
</reference>
<organism evidence="2 3">
    <name type="scientific">Muricoccus nepalensis</name>
    <dbReference type="NCBI Taxonomy" id="1854500"/>
    <lineage>
        <taxon>Bacteria</taxon>
        <taxon>Pseudomonadati</taxon>
        <taxon>Pseudomonadota</taxon>
        <taxon>Alphaproteobacteria</taxon>
        <taxon>Acetobacterales</taxon>
        <taxon>Roseomonadaceae</taxon>
        <taxon>Muricoccus</taxon>
    </lineage>
</organism>